<dbReference type="Gene3D" id="3.30.565.10">
    <property type="entry name" value="Histidine kinase-like ATPase, C-terminal domain"/>
    <property type="match status" value="1"/>
</dbReference>
<gene>
    <name evidence="11" type="ORF">VB854_14225</name>
</gene>
<dbReference type="SMART" id="SM00387">
    <property type="entry name" value="HATPase_c"/>
    <property type="match status" value="1"/>
</dbReference>
<dbReference type="SMART" id="SM00388">
    <property type="entry name" value="HisKA"/>
    <property type="match status" value="1"/>
</dbReference>
<dbReference type="InterPro" id="IPR011006">
    <property type="entry name" value="CheY-like_superfamily"/>
</dbReference>
<reference evidence="11 12" key="1">
    <citation type="submission" date="2023-12" db="EMBL/GenBank/DDBJ databases">
        <title>Baltic Sea Cyanobacteria.</title>
        <authorList>
            <person name="Delbaje E."/>
            <person name="Fewer D.P."/>
            <person name="Shishido T.K."/>
        </authorList>
    </citation>
    <scope>NUCLEOTIDE SEQUENCE [LARGE SCALE GENOMIC DNA]</scope>
    <source>
        <strain evidence="11 12">CCNP 1315</strain>
    </source>
</reference>
<feature type="domain" description="Response regulatory" evidence="10">
    <location>
        <begin position="397"/>
        <end position="513"/>
    </location>
</feature>
<comment type="catalytic activity">
    <reaction evidence="1">
        <text>ATP + protein L-histidine = ADP + protein N-phospho-L-histidine.</text>
        <dbReference type="EC" id="2.7.13.3"/>
    </reaction>
</comment>
<evidence type="ECO:0000256" key="2">
    <source>
        <dbReference type="ARBA" id="ARBA00012438"/>
    </source>
</evidence>
<feature type="domain" description="Histidine kinase" evidence="9">
    <location>
        <begin position="144"/>
        <end position="371"/>
    </location>
</feature>
<evidence type="ECO:0000313" key="11">
    <source>
        <dbReference type="EMBL" id="MEA5520100.1"/>
    </source>
</evidence>
<dbReference type="RefSeq" id="WP_323274436.1">
    <property type="nucleotide sequence ID" value="NZ_JAYGHT010000074.1"/>
</dbReference>
<dbReference type="EC" id="2.7.13.3" evidence="2"/>
<name>A0ABU5TYX6_9CYAN</name>
<dbReference type="PRINTS" id="PR00344">
    <property type="entry name" value="BCTRLSENSOR"/>
</dbReference>
<dbReference type="InterPro" id="IPR036097">
    <property type="entry name" value="HisK_dim/P_sf"/>
</dbReference>
<keyword evidence="3 7" id="KW-0597">Phosphoprotein</keyword>
<dbReference type="SUPFAM" id="SSF55874">
    <property type="entry name" value="ATPase domain of HSP90 chaperone/DNA topoisomerase II/histidine kinase"/>
    <property type="match status" value="1"/>
</dbReference>
<evidence type="ECO:0000256" key="3">
    <source>
        <dbReference type="ARBA" id="ARBA00022553"/>
    </source>
</evidence>
<dbReference type="SUPFAM" id="SSF47384">
    <property type="entry name" value="Homodimeric domain of signal transducing histidine kinase"/>
    <property type="match status" value="1"/>
</dbReference>
<dbReference type="InterPro" id="IPR005467">
    <property type="entry name" value="His_kinase_dom"/>
</dbReference>
<keyword evidence="12" id="KW-1185">Reference proteome</keyword>
<dbReference type="InterPro" id="IPR001789">
    <property type="entry name" value="Sig_transdc_resp-reg_receiver"/>
</dbReference>
<dbReference type="InterPro" id="IPR036890">
    <property type="entry name" value="HATPase_C_sf"/>
</dbReference>
<organism evidence="11 12">
    <name type="scientific">Limnoraphis robusta CCNP1315</name>
    <dbReference type="NCBI Taxonomy" id="3110306"/>
    <lineage>
        <taxon>Bacteria</taxon>
        <taxon>Bacillati</taxon>
        <taxon>Cyanobacteriota</taxon>
        <taxon>Cyanophyceae</taxon>
        <taxon>Oscillatoriophycideae</taxon>
        <taxon>Oscillatoriales</taxon>
        <taxon>Sirenicapillariaceae</taxon>
        <taxon>Limnoraphis</taxon>
    </lineage>
</organism>
<protein>
    <recommendedName>
        <fullName evidence="2">histidine kinase</fullName>
        <ecNumber evidence="2">2.7.13.3</ecNumber>
    </recommendedName>
</protein>
<evidence type="ECO:0000256" key="8">
    <source>
        <dbReference type="SAM" id="Phobius"/>
    </source>
</evidence>
<evidence type="ECO:0000256" key="7">
    <source>
        <dbReference type="PROSITE-ProRule" id="PRU00169"/>
    </source>
</evidence>
<dbReference type="InterPro" id="IPR004358">
    <property type="entry name" value="Sig_transdc_His_kin-like_C"/>
</dbReference>
<dbReference type="Proteomes" id="UP001301728">
    <property type="component" value="Unassembled WGS sequence"/>
</dbReference>
<dbReference type="Pfam" id="PF00072">
    <property type="entry name" value="Response_reg"/>
    <property type="match status" value="1"/>
</dbReference>
<comment type="caution">
    <text evidence="11">The sequence shown here is derived from an EMBL/GenBank/DDBJ whole genome shotgun (WGS) entry which is preliminary data.</text>
</comment>
<dbReference type="Pfam" id="PF00512">
    <property type="entry name" value="HisKA"/>
    <property type="match status" value="1"/>
</dbReference>
<feature type="modified residue" description="4-aspartylphosphate" evidence="7">
    <location>
        <position position="446"/>
    </location>
</feature>
<keyword evidence="6" id="KW-0902">Two-component regulatory system</keyword>
<dbReference type="PROSITE" id="PS50110">
    <property type="entry name" value="RESPONSE_REGULATORY"/>
    <property type="match status" value="1"/>
</dbReference>
<dbReference type="InterPro" id="IPR058544">
    <property type="entry name" value="ETR1_N"/>
</dbReference>
<proteinExistence type="predicted"/>
<dbReference type="PROSITE" id="PS50109">
    <property type="entry name" value="HIS_KIN"/>
    <property type="match status" value="1"/>
</dbReference>
<evidence type="ECO:0000259" key="10">
    <source>
        <dbReference type="PROSITE" id="PS50110"/>
    </source>
</evidence>
<dbReference type="EMBL" id="JAYGHT010000074">
    <property type="protein sequence ID" value="MEA5520100.1"/>
    <property type="molecule type" value="Genomic_DNA"/>
</dbReference>
<dbReference type="SUPFAM" id="SSF52172">
    <property type="entry name" value="CheY-like"/>
    <property type="match status" value="1"/>
</dbReference>
<evidence type="ECO:0000256" key="4">
    <source>
        <dbReference type="ARBA" id="ARBA00022679"/>
    </source>
</evidence>
<dbReference type="InterPro" id="IPR003661">
    <property type="entry name" value="HisK_dim/P_dom"/>
</dbReference>
<evidence type="ECO:0000259" key="9">
    <source>
        <dbReference type="PROSITE" id="PS50109"/>
    </source>
</evidence>
<dbReference type="CDD" id="cd17546">
    <property type="entry name" value="REC_hyHK_CKI1_RcsC-like"/>
    <property type="match status" value="1"/>
</dbReference>
<dbReference type="InterPro" id="IPR003594">
    <property type="entry name" value="HATPase_dom"/>
</dbReference>
<evidence type="ECO:0000256" key="6">
    <source>
        <dbReference type="ARBA" id="ARBA00023012"/>
    </source>
</evidence>
<dbReference type="PANTHER" id="PTHR43047">
    <property type="entry name" value="TWO-COMPONENT HISTIDINE PROTEIN KINASE"/>
    <property type="match status" value="1"/>
</dbReference>
<dbReference type="CDD" id="cd16922">
    <property type="entry name" value="HATPase_EvgS-ArcB-TorS-like"/>
    <property type="match status" value="1"/>
</dbReference>
<accession>A0ABU5TYX6</accession>
<dbReference type="Pfam" id="PF02518">
    <property type="entry name" value="HATPase_c"/>
    <property type="match status" value="1"/>
</dbReference>
<evidence type="ECO:0000256" key="5">
    <source>
        <dbReference type="ARBA" id="ARBA00022777"/>
    </source>
</evidence>
<keyword evidence="4" id="KW-0808">Transferase</keyword>
<dbReference type="Gene3D" id="3.40.50.2300">
    <property type="match status" value="1"/>
</dbReference>
<evidence type="ECO:0000313" key="12">
    <source>
        <dbReference type="Proteomes" id="UP001301728"/>
    </source>
</evidence>
<evidence type="ECO:0000256" key="1">
    <source>
        <dbReference type="ARBA" id="ARBA00000085"/>
    </source>
</evidence>
<keyword evidence="8" id="KW-0812">Transmembrane</keyword>
<dbReference type="CDD" id="cd00082">
    <property type="entry name" value="HisKA"/>
    <property type="match status" value="1"/>
</dbReference>
<dbReference type="SMART" id="SM00448">
    <property type="entry name" value="REC"/>
    <property type="match status" value="1"/>
</dbReference>
<dbReference type="PANTHER" id="PTHR43047:SF72">
    <property type="entry name" value="OSMOSENSING HISTIDINE PROTEIN KINASE SLN1"/>
    <property type="match status" value="1"/>
</dbReference>
<keyword evidence="8" id="KW-1133">Transmembrane helix</keyword>
<sequence>MWQLLENIFSPKQYMPHGSCYLWQSPLIWLHIISDFLIAIAYFSIPAMLIYFVYQRRDIPFNRVFILFGVFIISCGLGHLLDIWTLWHPAYWLSGIERAFTALISCYTALELMVLLPQFLSLKTPEQLAEVEAVSNSKSLFLAHMSHELRTPLSAILGFTELMSRDVSLSINHSKYINIINRAGEHLLALINDILEMSKIEAGQAKLREDNFDLYSQINSLEEMLRLKAQSKGLKLVFQRDPEVPQHIYTDEGKLRQVLINLLSNAIKFTEQGSVTLRVKSQELKPLNNPHQIINLLTFEVSDTGPGIAPEEKHKLFEVFSQTETGIKSGQGTGLGLPISQKFVQLMGGEITVSSKLNEGTLFAFTIPVKTVKASKIETTKTYQKVTGLAASQPKFRILITDDNPQNCCLLMQLLSSIGFEVQEAANGQEALEIWSSWKPDLIFMDMKMPVMDGYTAIQNIRASREGKATVIIALTAQAFEEERQSILSIGCDDFIRKPFQQQEILAAINRHLKVEYSYQEKLSKENHLQDFYNQDLDVVLNAEDLEIMPREWIEQLSEFSAQCSDLLILQLIEQIPATYSHLTTTLTKIVDEFRYDKIFELTQFILDKETSENQPQPDHRCPEKC</sequence>
<feature type="transmembrane region" description="Helical" evidence="8">
    <location>
        <begin position="28"/>
        <end position="52"/>
    </location>
</feature>
<keyword evidence="5" id="KW-0418">Kinase</keyword>
<dbReference type="Pfam" id="PF25487">
    <property type="entry name" value="ETR1_N"/>
    <property type="match status" value="1"/>
</dbReference>
<keyword evidence="8" id="KW-0472">Membrane</keyword>
<feature type="transmembrane region" description="Helical" evidence="8">
    <location>
        <begin position="64"/>
        <end position="87"/>
    </location>
</feature>
<dbReference type="Gene3D" id="1.10.287.130">
    <property type="match status" value="1"/>
</dbReference>